<feature type="compositionally biased region" description="Acidic residues" evidence="1">
    <location>
        <begin position="65"/>
        <end position="91"/>
    </location>
</feature>
<evidence type="ECO:0000256" key="2">
    <source>
        <dbReference type="SAM" id="Phobius"/>
    </source>
</evidence>
<keyword evidence="2" id="KW-1133">Transmembrane helix</keyword>
<keyword evidence="2" id="KW-0812">Transmembrane</keyword>
<keyword evidence="4" id="KW-1185">Reference proteome</keyword>
<keyword evidence="2" id="KW-0472">Membrane</keyword>
<evidence type="ECO:0000313" key="4">
    <source>
        <dbReference type="Proteomes" id="UP000095751"/>
    </source>
</evidence>
<feature type="region of interest" description="Disordered" evidence="1">
    <location>
        <begin position="34"/>
        <end position="323"/>
    </location>
</feature>
<proteinExistence type="predicted"/>
<dbReference type="OrthoDB" id="49247at2759"/>
<feature type="compositionally biased region" description="Low complexity" evidence="1">
    <location>
        <begin position="268"/>
        <end position="278"/>
    </location>
</feature>
<dbReference type="InParanoid" id="A0A1E7FL05"/>
<organism evidence="3 4">
    <name type="scientific">Fragilariopsis cylindrus CCMP1102</name>
    <dbReference type="NCBI Taxonomy" id="635003"/>
    <lineage>
        <taxon>Eukaryota</taxon>
        <taxon>Sar</taxon>
        <taxon>Stramenopiles</taxon>
        <taxon>Ochrophyta</taxon>
        <taxon>Bacillariophyta</taxon>
        <taxon>Bacillariophyceae</taxon>
        <taxon>Bacillariophycidae</taxon>
        <taxon>Bacillariales</taxon>
        <taxon>Bacillariaceae</taxon>
        <taxon>Fragilariopsis</taxon>
    </lineage>
</organism>
<feature type="compositionally biased region" description="Low complexity" evidence="1">
    <location>
        <begin position="143"/>
        <end position="259"/>
    </location>
</feature>
<dbReference type="KEGG" id="fcy:FRACYDRAFT_237025"/>
<protein>
    <submittedName>
        <fullName evidence="3">Uncharacterized protein</fullName>
    </submittedName>
</protein>
<dbReference type="AlphaFoldDB" id="A0A1E7FL05"/>
<feature type="compositionally biased region" description="Basic and acidic residues" evidence="1">
    <location>
        <begin position="47"/>
        <end position="60"/>
    </location>
</feature>
<name>A0A1E7FL05_9STRA</name>
<feature type="transmembrane region" description="Helical" evidence="2">
    <location>
        <begin position="342"/>
        <end position="366"/>
    </location>
</feature>
<sequence length="424" mass="45707">MSVTLWKEANTTVLINAVKAAADADIRRSLRIHHRNNSNDKSNNIRRIQDESSNFEDRTPAPEPITEDEKEEETVDETNNDERNDDGEDTSALDSNTSVEAEGENESDGTNQGNGDGDDTSALDSNSSAEKEEDEQESEIGGSPVESPVSSPVESESSFDSPVESPVSSPDESESVDSPVDAPVSSPVESESVDSPVDAPVSSPVESESVDSPVDAPASSPVESESVDSPVDAPVSSPVDSSFDSPVDSPVSTSTETPTYNPTRYKEPSSPSLEYEPPTAGPMAPTQRPTRTYTSSDDDPLKNEELDEADSMDSSSSEEWGWNDSTVEEIEQKIEEMEHDKAVIIALSVVFGVMFFFSIFVAYQMLENPEGCCARISVAAVCGFLRCICYPCRAMCGCTGQPSSRRHNMISADDGHFTHDLELS</sequence>
<dbReference type="Proteomes" id="UP000095751">
    <property type="component" value="Unassembled WGS sequence"/>
</dbReference>
<gene>
    <name evidence="3" type="ORF">FRACYDRAFT_237025</name>
</gene>
<dbReference type="EMBL" id="KV784356">
    <property type="protein sequence ID" value="OEU18745.1"/>
    <property type="molecule type" value="Genomic_DNA"/>
</dbReference>
<reference evidence="3 4" key="1">
    <citation type="submission" date="2016-09" db="EMBL/GenBank/DDBJ databases">
        <title>Extensive genetic diversity and differential bi-allelic expression allows diatom success in the polar Southern Ocean.</title>
        <authorList>
            <consortium name="DOE Joint Genome Institute"/>
            <person name="Mock T."/>
            <person name="Otillar R.P."/>
            <person name="Strauss J."/>
            <person name="Dupont C."/>
            <person name="Frickenhaus S."/>
            <person name="Maumus F."/>
            <person name="Mcmullan M."/>
            <person name="Sanges R."/>
            <person name="Schmutz J."/>
            <person name="Toseland A."/>
            <person name="Valas R."/>
            <person name="Veluchamy A."/>
            <person name="Ward B.J."/>
            <person name="Allen A."/>
            <person name="Barry K."/>
            <person name="Falciatore A."/>
            <person name="Ferrante M."/>
            <person name="Fortunato A.E."/>
            <person name="Gloeckner G."/>
            <person name="Gruber A."/>
            <person name="Hipkin R."/>
            <person name="Janech M."/>
            <person name="Kroth P."/>
            <person name="Leese F."/>
            <person name="Lindquist E."/>
            <person name="Lyon B.R."/>
            <person name="Martin J."/>
            <person name="Mayer C."/>
            <person name="Parker M."/>
            <person name="Quesneville H."/>
            <person name="Raymond J."/>
            <person name="Uhlig C."/>
            <person name="Valentin K.U."/>
            <person name="Worden A.Z."/>
            <person name="Armbrust E.V."/>
            <person name="Bowler C."/>
            <person name="Green B."/>
            <person name="Moulton V."/>
            <person name="Van Oosterhout C."/>
            <person name="Grigoriev I."/>
        </authorList>
    </citation>
    <scope>NUCLEOTIDE SEQUENCE [LARGE SCALE GENOMIC DNA]</scope>
    <source>
        <strain evidence="3 4">CCMP1102</strain>
    </source>
</reference>
<accession>A0A1E7FL05</accession>
<evidence type="ECO:0000256" key="1">
    <source>
        <dbReference type="SAM" id="MobiDB-lite"/>
    </source>
</evidence>
<evidence type="ECO:0000313" key="3">
    <source>
        <dbReference type="EMBL" id="OEU18745.1"/>
    </source>
</evidence>